<dbReference type="InterPro" id="IPR012910">
    <property type="entry name" value="Plug_dom"/>
</dbReference>
<reference evidence="12 13" key="1">
    <citation type="submission" date="2023-05" db="EMBL/GenBank/DDBJ databases">
        <title>Novel species of genus Flectobacillus isolated from stream in China.</title>
        <authorList>
            <person name="Lu H."/>
        </authorList>
    </citation>
    <scope>NUCLEOTIDE SEQUENCE [LARGE SCALE GENOMIC DNA]</scope>
    <source>
        <strain evidence="12 13">KCTC 42575</strain>
    </source>
</reference>
<evidence type="ECO:0000256" key="1">
    <source>
        <dbReference type="ARBA" id="ARBA00004571"/>
    </source>
</evidence>
<keyword evidence="7 8" id="KW-0998">Cell outer membrane</keyword>
<evidence type="ECO:0000313" key="12">
    <source>
        <dbReference type="EMBL" id="MDI9859442.1"/>
    </source>
</evidence>
<dbReference type="Pfam" id="PF00593">
    <property type="entry name" value="TonB_dep_Rec_b-barrel"/>
    <property type="match status" value="1"/>
</dbReference>
<comment type="caution">
    <text evidence="12">The sequence shown here is derived from an EMBL/GenBank/DDBJ whole genome shotgun (WGS) entry which is preliminary data.</text>
</comment>
<feature type="domain" description="TonB-dependent receptor-like beta-barrel" evidence="10">
    <location>
        <begin position="434"/>
        <end position="1007"/>
    </location>
</feature>
<comment type="similarity">
    <text evidence="8 9">Belongs to the TonB-dependent receptor family.</text>
</comment>
<dbReference type="PROSITE" id="PS52016">
    <property type="entry name" value="TONB_DEPENDENT_REC_3"/>
    <property type="match status" value="1"/>
</dbReference>
<dbReference type="SUPFAM" id="SSF49464">
    <property type="entry name" value="Carboxypeptidase regulatory domain-like"/>
    <property type="match status" value="1"/>
</dbReference>
<dbReference type="Pfam" id="PF07715">
    <property type="entry name" value="Plug"/>
    <property type="match status" value="1"/>
</dbReference>
<sequence length="1056" mass="114729">MRSIRQFVWIVLCLLSYVGLAQERVVTGKITDALNNQGVPGVSVLVKGSQRGVTSDVNGGYFISVGKGAVIVFTSVGYEKLEVAIDGQTKQDVSLKPDIKSLDEVVVVGYGTQKKANVTGAMANFNAKDLDQRPIARVDQALVGQLAGVQVKQTSGTPGKGFSVQVRGSGSISASNEPLYVIDGFPLETSGQNASGGFSTGNPLDNINPNDIENIQVLKDASSAAIYGSRAANGVVLITTKKGQEGKAKITFNAYSGITKAVRMLDMLSADEWVDRATEMINAQWVASGVGRTASQTTAERRAILGLASTAVNSNLMLDDRWAQAGHPGLNYIDWQKEAFRTGKVNNYQLSASGGNNYVKYYVSGNMTHQDGTVLNTYYRNYSARANVEVKANERLKFGVNLAPSYSEANDPGVEGKDAILHIVAGMTPVQENGLDANTGQYGQYPWSVSRNSPIRQLENNIGLTKTFRTIFSTFVDYQLAKGLTFRSSINFDNTDLSTKRYSPDWVNGSLSARTTTPGLSTSGSFSTLKKQTLVNENTLSYSTTINEDHDISAVAGYAYNLTKIGTSTMSSNGGYNSSTITSLNAAVSVTGNTNETQNVLLSYFGRVQYGYKGKYLLSASVRRDGSSRFGDNNKWGLFPSASIGWRLSEEDFMKSVSSVSDLKLRASWGKAGNYNIGDYSSISTLGFYNYDFGGAQAGGQAPNRISNPDLTWEKSQTIDVGLDVGFLKNRFTASFDYYTKRNTDLLLNVPVPQATGFATSLTNIGEVLNKGWELEITSRNINNSSFQWTTSVNLSHNENQVVHLGAGDATIYIPSSFDIPHSVLQVGEPMYAYHLVKQVGILTQADIDNKVALFGTQTVGDPKYFDANGDGKIDANDRVYAGKPNPDLVYGMTNTFKYKGFDLTVLVQGQSGGYVYSLFGRAVDRTGQGYTDNALGIYRDRWRSVDNPGAGLRGKAYSTFGRIKNTDWLWSSDYWRVRNITLGYDLGQVISKKYVKGARIYFTAENWFGADKYKGGWNPDAVNTNLSGDNSFPQGGDYGGLPLSRSLILGLNLTF</sequence>
<feature type="domain" description="TonB-dependent receptor plug" evidence="11">
    <location>
        <begin position="115"/>
        <end position="235"/>
    </location>
</feature>
<dbReference type="Gene3D" id="2.170.130.10">
    <property type="entry name" value="TonB-dependent receptor, plug domain"/>
    <property type="match status" value="1"/>
</dbReference>
<evidence type="ECO:0000256" key="8">
    <source>
        <dbReference type="PROSITE-ProRule" id="PRU01360"/>
    </source>
</evidence>
<accession>A0ABT6Y791</accession>
<keyword evidence="2 8" id="KW-0813">Transport</keyword>
<organism evidence="12 13">
    <name type="scientific">Flectobacillus roseus</name>
    <dbReference type="NCBI Taxonomy" id="502259"/>
    <lineage>
        <taxon>Bacteria</taxon>
        <taxon>Pseudomonadati</taxon>
        <taxon>Bacteroidota</taxon>
        <taxon>Cytophagia</taxon>
        <taxon>Cytophagales</taxon>
        <taxon>Flectobacillaceae</taxon>
        <taxon>Flectobacillus</taxon>
    </lineage>
</organism>
<dbReference type="InterPro" id="IPR039426">
    <property type="entry name" value="TonB-dep_rcpt-like"/>
</dbReference>
<evidence type="ECO:0000256" key="7">
    <source>
        <dbReference type="ARBA" id="ARBA00023237"/>
    </source>
</evidence>
<keyword evidence="12" id="KW-0675">Receptor</keyword>
<dbReference type="Gene3D" id="2.60.40.1120">
    <property type="entry name" value="Carboxypeptidase-like, regulatory domain"/>
    <property type="match status" value="1"/>
</dbReference>
<evidence type="ECO:0000256" key="6">
    <source>
        <dbReference type="ARBA" id="ARBA00023136"/>
    </source>
</evidence>
<evidence type="ECO:0000256" key="2">
    <source>
        <dbReference type="ARBA" id="ARBA00022448"/>
    </source>
</evidence>
<dbReference type="NCBIfam" id="TIGR04056">
    <property type="entry name" value="OMP_RagA_SusC"/>
    <property type="match status" value="1"/>
</dbReference>
<evidence type="ECO:0000259" key="11">
    <source>
        <dbReference type="Pfam" id="PF07715"/>
    </source>
</evidence>
<evidence type="ECO:0000313" key="13">
    <source>
        <dbReference type="Proteomes" id="UP001236507"/>
    </source>
</evidence>
<gene>
    <name evidence="12" type="ORF">QM524_09495</name>
</gene>
<comment type="subcellular location">
    <subcellularLocation>
        <location evidence="1 8">Cell outer membrane</location>
        <topology evidence="1 8">Multi-pass membrane protein</topology>
    </subcellularLocation>
</comment>
<dbReference type="EMBL" id="JASHIF010000008">
    <property type="protein sequence ID" value="MDI9859442.1"/>
    <property type="molecule type" value="Genomic_DNA"/>
</dbReference>
<evidence type="ECO:0000256" key="5">
    <source>
        <dbReference type="ARBA" id="ARBA00023077"/>
    </source>
</evidence>
<keyword evidence="13" id="KW-1185">Reference proteome</keyword>
<name>A0ABT6Y791_9BACT</name>
<evidence type="ECO:0000259" key="10">
    <source>
        <dbReference type="Pfam" id="PF00593"/>
    </source>
</evidence>
<evidence type="ECO:0000256" key="4">
    <source>
        <dbReference type="ARBA" id="ARBA00022692"/>
    </source>
</evidence>
<dbReference type="RefSeq" id="WP_283344386.1">
    <property type="nucleotide sequence ID" value="NZ_JASHIF010000008.1"/>
</dbReference>
<dbReference type="SUPFAM" id="SSF56935">
    <property type="entry name" value="Porins"/>
    <property type="match status" value="1"/>
</dbReference>
<dbReference type="NCBIfam" id="TIGR04057">
    <property type="entry name" value="SusC_RagA_signa"/>
    <property type="match status" value="1"/>
</dbReference>
<dbReference type="InterPro" id="IPR036942">
    <property type="entry name" value="Beta-barrel_TonB_sf"/>
</dbReference>
<evidence type="ECO:0000256" key="9">
    <source>
        <dbReference type="RuleBase" id="RU003357"/>
    </source>
</evidence>
<dbReference type="Pfam" id="PF13715">
    <property type="entry name" value="CarbopepD_reg_2"/>
    <property type="match status" value="1"/>
</dbReference>
<proteinExistence type="inferred from homology"/>
<dbReference type="InterPro" id="IPR000531">
    <property type="entry name" value="Beta-barrel_TonB"/>
</dbReference>
<dbReference type="InterPro" id="IPR023996">
    <property type="entry name" value="TonB-dep_OMP_SusC/RagA"/>
</dbReference>
<dbReference type="InterPro" id="IPR008969">
    <property type="entry name" value="CarboxyPept-like_regulatory"/>
</dbReference>
<dbReference type="InterPro" id="IPR023997">
    <property type="entry name" value="TonB-dep_OMP_SusC/RagA_CS"/>
</dbReference>
<keyword evidence="5 9" id="KW-0798">TonB box</keyword>
<keyword evidence="4 8" id="KW-0812">Transmembrane</keyword>
<keyword evidence="6 8" id="KW-0472">Membrane</keyword>
<protein>
    <submittedName>
        <fullName evidence="12">TonB-dependent receptor</fullName>
    </submittedName>
</protein>
<dbReference type="Gene3D" id="2.40.170.20">
    <property type="entry name" value="TonB-dependent receptor, beta-barrel domain"/>
    <property type="match status" value="1"/>
</dbReference>
<evidence type="ECO:0000256" key="3">
    <source>
        <dbReference type="ARBA" id="ARBA00022452"/>
    </source>
</evidence>
<keyword evidence="3 8" id="KW-1134">Transmembrane beta strand</keyword>
<dbReference type="Proteomes" id="UP001236507">
    <property type="component" value="Unassembled WGS sequence"/>
</dbReference>
<dbReference type="InterPro" id="IPR037066">
    <property type="entry name" value="Plug_dom_sf"/>
</dbReference>